<sequence>MFRYAAALAALTLVACTPVSAPETTAHGAGAVESIAFSTGPCFGACPVFNVEVGRSGEGTFRGERFVAVKGERPFTASPTEWDAFTERLAPFRPETSQKYGFENCDGPTATDHASVVVTWRYTDGTETTLDWYMGCRQPGLAENAERLYEAWEELPLDDLVGTLEDRFRYEQDQAAGG</sequence>
<evidence type="ECO:0000313" key="3">
    <source>
        <dbReference type="EMBL" id="RIV79393.1"/>
    </source>
</evidence>
<dbReference type="RefSeq" id="WP_119512225.1">
    <property type="nucleotide sequence ID" value="NZ_QXFK01000014.1"/>
</dbReference>
<gene>
    <name evidence="3" type="ORF">D2V04_05230</name>
</gene>
<evidence type="ECO:0000313" key="4">
    <source>
        <dbReference type="Proteomes" id="UP000285092"/>
    </source>
</evidence>
<evidence type="ECO:0000259" key="2">
    <source>
        <dbReference type="Pfam" id="PF20033"/>
    </source>
</evidence>
<comment type="caution">
    <text evidence="3">The sequence shown here is derived from an EMBL/GenBank/DDBJ whole genome shotgun (WGS) entry which is preliminary data.</text>
</comment>
<dbReference type="AlphaFoldDB" id="A0A418NJC6"/>
<keyword evidence="4" id="KW-1185">Reference proteome</keyword>
<feature type="signal peptide" evidence="1">
    <location>
        <begin position="1"/>
        <end position="21"/>
    </location>
</feature>
<name>A0A418NJC6_9SPHN</name>
<dbReference type="InterPro" id="IPR045497">
    <property type="entry name" value="DUF6438"/>
</dbReference>
<accession>A0A418NJC6</accession>
<dbReference type="Pfam" id="PF20033">
    <property type="entry name" value="DUF6438"/>
    <property type="match status" value="1"/>
</dbReference>
<evidence type="ECO:0000256" key="1">
    <source>
        <dbReference type="SAM" id="SignalP"/>
    </source>
</evidence>
<proteinExistence type="predicted"/>
<dbReference type="OrthoDB" id="7172369at2"/>
<reference evidence="3 4" key="1">
    <citation type="submission" date="2018-08" db="EMBL/GenBank/DDBJ databases">
        <title>Altererythrobacter sp.Ery1 and Ery12, the genome sequencing of novel strains in genus Alterythrobacter.</title>
        <authorList>
            <person name="Cheng H."/>
            <person name="Wu Y.-H."/>
            <person name="Fang C."/>
            <person name="Xu X.-W."/>
        </authorList>
    </citation>
    <scope>NUCLEOTIDE SEQUENCE [LARGE SCALE GENOMIC DNA]</scope>
    <source>
        <strain evidence="3 4">Ery1</strain>
    </source>
</reference>
<feature type="domain" description="DUF6438" evidence="2">
    <location>
        <begin position="34"/>
        <end position="146"/>
    </location>
</feature>
<protein>
    <recommendedName>
        <fullName evidence="2">DUF6438 domain-containing protein</fullName>
    </recommendedName>
</protein>
<keyword evidence="1" id="KW-0732">Signal</keyword>
<dbReference type="PROSITE" id="PS51257">
    <property type="entry name" value="PROKAR_LIPOPROTEIN"/>
    <property type="match status" value="1"/>
</dbReference>
<feature type="chain" id="PRO_5019546761" description="DUF6438 domain-containing protein" evidence="1">
    <location>
        <begin position="22"/>
        <end position="178"/>
    </location>
</feature>
<dbReference type="EMBL" id="QXFK01000014">
    <property type="protein sequence ID" value="RIV79393.1"/>
    <property type="molecule type" value="Genomic_DNA"/>
</dbReference>
<dbReference type="Proteomes" id="UP000285092">
    <property type="component" value="Unassembled WGS sequence"/>
</dbReference>
<organism evidence="3 4">
    <name type="scientific">Pelagerythrobacter aerophilus</name>
    <dbReference type="NCBI Taxonomy" id="2306995"/>
    <lineage>
        <taxon>Bacteria</taxon>
        <taxon>Pseudomonadati</taxon>
        <taxon>Pseudomonadota</taxon>
        <taxon>Alphaproteobacteria</taxon>
        <taxon>Sphingomonadales</taxon>
        <taxon>Erythrobacteraceae</taxon>
        <taxon>Pelagerythrobacter</taxon>
    </lineage>
</organism>